<dbReference type="InterPro" id="IPR036866">
    <property type="entry name" value="RibonucZ/Hydroxyglut_hydro"/>
</dbReference>
<evidence type="ECO:0000259" key="1">
    <source>
        <dbReference type="SMART" id="SM00849"/>
    </source>
</evidence>
<proteinExistence type="predicted"/>
<dbReference type="SUPFAM" id="SSF56281">
    <property type="entry name" value="Metallo-hydrolase/oxidoreductase"/>
    <property type="match status" value="1"/>
</dbReference>
<dbReference type="SMART" id="SM00849">
    <property type="entry name" value="Lactamase_B"/>
    <property type="match status" value="1"/>
</dbReference>
<accession>E7GG81</accession>
<sequence length="270" mass="30854">MKYFKSEILSERVIRIIELGGVCCYLVIGDKKACLLDTGSGYGNIKEYVDTLTDKPVFVILSHAHYDHMGGAALFEDVYINLEDLPVFRKHGDMTTRYEEAQRIPETKTIPYSDMIPTRMKPMKGIKNGDIFDLGNVHIQMISVSGHTPGMMCPLIQEERTIIFGDACGVSVLLFDEYSSCVSEYLKSLEVLKTYENDYDTIYRNHGTFFSEKSLLDNVIECCHLILTNQDDHIPVEFHHYHLYAAKETNEFHRIDGKEGNILYSLDKAK</sequence>
<dbReference type="InterPro" id="IPR001279">
    <property type="entry name" value="Metallo-B-lactamas"/>
</dbReference>
<dbReference type="PANTHER" id="PTHR42951:SF22">
    <property type="entry name" value="METALLO BETA-LACTAMASE SUPERFAMILY LIPOPROTEIN"/>
    <property type="match status" value="1"/>
</dbReference>
<keyword evidence="3" id="KW-1185">Reference proteome</keyword>
<dbReference type="Proteomes" id="UP000003157">
    <property type="component" value="Unassembled WGS sequence"/>
</dbReference>
<dbReference type="EMBL" id="ADKX01000053">
    <property type="protein sequence ID" value="EFW02985.1"/>
    <property type="molecule type" value="Genomic_DNA"/>
</dbReference>
<protein>
    <recommendedName>
        <fullName evidence="1">Metallo-beta-lactamase domain-containing protein</fullName>
    </recommendedName>
</protein>
<dbReference type="GeneID" id="78229584"/>
<dbReference type="PANTHER" id="PTHR42951">
    <property type="entry name" value="METALLO-BETA-LACTAMASE DOMAIN-CONTAINING"/>
    <property type="match status" value="1"/>
</dbReference>
<evidence type="ECO:0000313" key="2">
    <source>
        <dbReference type="EMBL" id="EFW02985.1"/>
    </source>
</evidence>
<comment type="caution">
    <text evidence="2">The sequence shown here is derived from an EMBL/GenBank/DDBJ whole genome shotgun (WGS) entry which is preliminary data.</text>
</comment>
<dbReference type="AlphaFoldDB" id="E7GG81"/>
<gene>
    <name evidence="2" type="ORF">HMPREF9488_03774</name>
</gene>
<dbReference type="RefSeq" id="WP_008790856.1">
    <property type="nucleotide sequence ID" value="NZ_AKCB01000001.1"/>
</dbReference>
<dbReference type="eggNOG" id="COG0491">
    <property type="taxonomic scope" value="Bacteria"/>
</dbReference>
<dbReference type="HOGENOM" id="CLU_030571_0_1_9"/>
<dbReference type="STRING" id="100884.GCA_000269565_01717"/>
<name>E7GG81_9FIRM</name>
<evidence type="ECO:0000313" key="3">
    <source>
        <dbReference type="Proteomes" id="UP000003157"/>
    </source>
</evidence>
<dbReference type="InterPro" id="IPR050855">
    <property type="entry name" value="NDM-1-like"/>
</dbReference>
<organism evidence="2 3">
    <name type="scientific">Coprobacillus cateniformis</name>
    <dbReference type="NCBI Taxonomy" id="100884"/>
    <lineage>
        <taxon>Bacteria</taxon>
        <taxon>Bacillati</taxon>
        <taxon>Bacillota</taxon>
        <taxon>Erysipelotrichia</taxon>
        <taxon>Erysipelotrichales</taxon>
        <taxon>Coprobacillaceae</taxon>
        <taxon>Coprobacillus</taxon>
    </lineage>
</organism>
<dbReference type="Pfam" id="PF00753">
    <property type="entry name" value="Lactamase_B"/>
    <property type="match status" value="1"/>
</dbReference>
<dbReference type="Gene3D" id="3.60.15.10">
    <property type="entry name" value="Ribonuclease Z/Hydroxyacylglutathione hydrolase-like"/>
    <property type="match status" value="1"/>
</dbReference>
<reference evidence="2 3" key="1">
    <citation type="submission" date="2010-12" db="EMBL/GenBank/DDBJ databases">
        <title>The Genome Sequence of Coprobacillus sp. strain 29_1.</title>
        <authorList>
            <consortium name="The Broad Institute Genome Sequencing Platform"/>
            <person name="Earl A."/>
            <person name="Ward D."/>
            <person name="Feldgarden M."/>
            <person name="Gevers D."/>
            <person name="Daigneault M."/>
            <person name="Sibley C.D."/>
            <person name="White A."/>
            <person name="Strauss J."/>
            <person name="Allen-Vercoe E."/>
            <person name="Young S.K."/>
            <person name="Zeng Q."/>
            <person name="Gargeya S."/>
            <person name="Fitzgerald M."/>
            <person name="Haas B."/>
            <person name="Abouelleil A."/>
            <person name="Alvarado L."/>
            <person name="Arachchi H.M."/>
            <person name="Berlin A."/>
            <person name="Brown A."/>
            <person name="Chapman S.B."/>
            <person name="Chen Z."/>
            <person name="Dunbar C."/>
            <person name="Freedman E."/>
            <person name="Gearin G."/>
            <person name="Gellesch M."/>
            <person name="Goldberg J."/>
            <person name="Griggs A."/>
            <person name="Gujja S."/>
            <person name="Heilman E."/>
            <person name="Heiman D."/>
            <person name="Howarth C."/>
            <person name="Larson L."/>
            <person name="Lui A."/>
            <person name="MacDonald P.J.P."/>
            <person name="Mehta T."/>
            <person name="Montmayeur A."/>
            <person name="Murphy C."/>
            <person name="Neiman D."/>
            <person name="Pearson M."/>
            <person name="Priest M."/>
            <person name="Roberts A."/>
            <person name="Saif S."/>
            <person name="Shea T."/>
            <person name="Shenoy N."/>
            <person name="Sisk P."/>
            <person name="Stolte C."/>
            <person name="Sykes S."/>
            <person name="White J."/>
            <person name="Yandava C."/>
            <person name="Nusbaum C."/>
            <person name="Birren B."/>
        </authorList>
    </citation>
    <scope>NUCLEOTIDE SEQUENCE [LARGE SCALE GENOMIC DNA]</scope>
    <source>
        <strain evidence="2 3">29_1</strain>
    </source>
</reference>
<feature type="domain" description="Metallo-beta-lactamase" evidence="1">
    <location>
        <begin position="21"/>
        <end position="206"/>
    </location>
</feature>
<dbReference type="OrthoDB" id="9761531at2"/>